<proteinExistence type="predicted"/>
<sequence>MLSKKLKAVYDGGVALANERGLAASNDGNITTPARTNTQDTTYSDDNDAYALGILLTCCSESQQQYVAEADTQNLATVIVLLEAEYKAAICSGALTNPKSGSNDDHALIATVKPGKCNWCQRKGHWEAECRSKQAGRPRKPTGNNPKGNSGKKDQNKEDPGTLPWMK</sequence>
<dbReference type="VEuPathDB" id="FungiDB:H257_18492"/>
<dbReference type="GO" id="GO:0003676">
    <property type="term" value="F:nucleic acid binding"/>
    <property type="evidence" value="ECO:0007669"/>
    <property type="project" value="InterPro"/>
</dbReference>
<organism evidence="2 3">
    <name type="scientific">Aphanomyces astaci</name>
    <name type="common">Crayfish plague agent</name>
    <dbReference type="NCBI Taxonomy" id="112090"/>
    <lineage>
        <taxon>Eukaryota</taxon>
        <taxon>Sar</taxon>
        <taxon>Stramenopiles</taxon>
        <taxon>Oomycota</taxon>
        <taxon>Saprolegniomycetes</taxon>
        <taxon>Saprolegniales</taxon>
        <taxon>Verrucalvaceae</taxon>
        <taxon>Aphanomyces</taxon>
    </lineage>
</organism>
<feature type="compositionally biased region" description="Basic and acidic residues" evidence="1">
    <location>
        <begin position="151"/>
        <end position="160"/>
    </location>
</feature>
<dbReference type="GO" id="GO:0008270">
    <property type="term" value="F:zinc ion binding"/>
    <property type="evidence" value="ECO:0007669"/>
    <property type="project" value="InterPro"/>
</dbReference>
<dbReference type="Proteomes" id="UP000266643">
    <property type="component" value="Unassembled WGS sequence"/>
</dbReference>
<dbReference type="InterPro" id="IPR036875">
    <property type="entry name" value="Znf_CCHC_sf"/>
</dbReference>
<feature type="region of interest" description="Disordered" evidence="1">
    <location>
        <begin position="128"/>
        <end position="167"/>
    </location>
</feature>
<gene>
    <name evidence="2" type="ORF">DYB30_013950</name>
</gene>
<accession>A0A397E1H9</accession>
<evidence type="ECO:0000256" key="1">
    <source>
        <dbReference type="SAM" id="MobiDB-lite"/>
    </source>
</evidence>
<evidence type="ECO:0008006" key="4">
    <source>
        <dbReference type="Google" id="ProtNLM"/>
    </source>
</evidence>
<comment type="caution">
    <text evidence="2">The sequence shown here is derived from an EMBL/GenBank/DDBJ whole genome shotgun (WGS) entry which is preliminary data.</text>
</comment>
<dbReference type="SUPFAM" id="SSF57756">
    <property type="entry name" value="Retrovirus zinc finger-like domains"/>
    <property type="match status" value="1"/>
</dbReference>
<protein>
    <recommendedName>
        <fullName evidence="4">CCHC-type domain-containing protein</fullName>
    </recommendedName>
</protein>
<dbReference type="AlphaFoldDB" id="A0A397E1H9"/>
<name>A0A397E1H9_APHAT</name>
<reference evidence="2 3" key="1">
    <citation type="submission" date="2018-08" db="EMBL/GenBank/DDBJ databases">
        <title>Aphanomyces genome sequencing and annotation.</title>
        <authorList>
            <person name="Minardi D."/>
            <person name="Oidtmann B."/>
            <person name="Van Der Giezen M."/>
            <person name="Studholme D.J."/>
        </authorList>
    </citation>
    <scope>NUCLEOTIDE SEQUENCE [LARGE SCALE GENOMIC DNA]</scope>
    <source>
        <strain evidence="2 3">D2</strain>
    </source>
</reference>
<evidence type="ECO:0000313" key="2">
    <source>
        <dbReference type="EMBL" id="RHY71034.1"/>
    </source>
</evidence>
<dbReference type="EMBL" id="QUTD01003861">
    <property type="protein sequence ID" value="RHY71034.1"/>
    <property type="molecule type" value="Genomic_DNA"/>
</dbReference>
<evidence type="ECO:0000313" key="3">
    <source>
        <dbReference type="Proteomes" id="UP000266643"/>
    </source>
</evidence>